<name>A0A0A9UI37_ARUDO</name>
<evidence type="ECO:0000313" key="1">
    <source>
        <dbReference type="EMBL" id="JAD89820.1"/>
    </source>
</evidence>
<accession>A0A0A9UI37</accession>
<sequence>MPSKGRFLGPRTSSPRPRRRRPAQPSSGGSRLRRRPSSEIRRRP</sequence>
<organism evidence="1">
    <name type="scientific">Arundo donax</name>
    <name type="common">Giant reed</name>
    <name type="synonym">Donax arundinaceus</name>
    <dbReference type="NCBI Taxonomy" id="35708"/>
    <lineage>
        <taxon>Eukaryota</taxon>
        <taxon>Viridiplantae</taxon>
        <taxon>Streptophyta</taxon>
        <taxon>Embryophyta</taxon>
        <taxon>Tracheophyta</taxon>
        <taxon>Spermatophyta</taxon>
        <taxon>Magnoliopsida</taxon>
        <taxon>Liliopsida</taxon>
        <taxon>Poales</taxon>
        <taxon>Poaceae</taxon>
        <taxon>PACMAD clade</taxon>
        <taxon>Arundinoideae</taxon>
        <taxon>Arundineae</taxon>
        <taxon>Arundo</taxon>
    </lineage>
</organism>
<protein>
    <submittedName>
        <fullName evidence="1">Uncharacterized protein</fullName>
    </submittedName>
</protein>
<dbReference type="EMBL" id="GBRH01208075">
    <property type="protein sequence ID" value="JAD89820.1"/>
    <property type="molecule type" value="Transcribed_RNA"/>
</dbReference>
<dbReference type="AlphaFoldDB" id="A0A0A9UI37"/>
<reference evidence="1" key="2">
    <citation type="journal article" date="2015" name="Data Brief">
        <title>Shoot transcriptome of the giant reed, Arundo donax.</title>
        <authorList>
            <person name="Barrero R.A."/>
            <person name="Guerrero F.D."/>
            <person name="Moolhuijzen P."/>
            <person name="Goolsby J.A."/>
            <person name="Tidwell J."/>
            <person name="Bellgard S.E."/>
            <person name="Bellgard M.I."/>
        </authorList>
    </citation>
    <scope>NUCLEOTIDE SEQUENCE</scope>
    <source>
        <tissue evidence="1">Shoot tissue taken approximately 20 cm above the soil surface</tissue>
    </source>
</reference>
<reference evidence="1" key="1">
    <citation type="submission" date="2014-09" db="EMBL/GenBank/DDBJ databases">
        <authorList>
            <person name="Magalhaes I.L.F."/>
            <person name="Oliveira U."/>
            <person name="Santos F.R."/>
            <person name="Vidigal T.H.D.A."/>
            <person name="Brescovit A.D."/>
            <person name="Santos A.J."/>
        </authorList>
    </citation>
    <scope>NUCLEOTIDE SEQUENCE</scope>
    <source>
        <tissue evidence="1">Shoot tissue taken approximately 20 cm above the soil surface</tissue>
    </source>
</reference>
<proteinExistence type="predicted"/>